<feature type="transmembrane region" description="Helical" evidence="1">
    <location>
        <begin position="20"/>
        <end position="40"/>
    </location>
</feature>
<reference evidence="2" key="1">
    <citation type="submission" date="2021-01" db="EMBL/GenBank/DDBJ databases">
        <title>Marivirga aurantiaca sp. nov., isolated from intertidal surface sediments.</title>
        <authorList>
            <person name="Zhang M."/>
        </authorList>
    </citation>
    <scope>NUCLEOTIDE SEQUENCE</scope>
    <source>
        <strain evidence="2">S37H4</strain>
    </source>
</reference>
<dbReference type="Proteomes" id="UP000611723">
    <property type="component" value="Unassembled WGS sequence"/>
</dbReference>
<gene>
    <name evidence="2" type="ORF">JKA74_17270</name>
</gene>
<dbReference type="EMBL" id="JAEQBW010000011">
    <property type="protein sequence ID" value="MBK6266797.1"/>
    <property type="molecule type" value="Genomic_DNA"/>
</dbReference>
<keyword evidence="1" id="KW-0472">Membrane</keyword>
<organism evidence="2 3">
    <name type="scientific">Marivirga aurantiaca</name>
    <dbReference type="NCBI Taxonomy" id="2802615"/>
    <lineage>
        <taxon>Bacteria</taxon>
        <taxon>Pseudomonadati</taxon>
        <taxon>Bacteroidota</taxon>
        <taxon>Cytophagia</taxon>
        <taxon>Cytophagales</taxon>
        <taxon>Marivirgaceae</taxon>
        <taxon>Marivirga</taxon>
    </lineage>
</organism>
<dbReference type="InterPro" id="IPR034804">
    <property type="entry name" value="SQR/QFR_C/D"/>
</dbReference>
<dbReference type="NCBIfam" id="TIGR02046">
    <property type="entry name" value="sdhC_b558_fam"/>
    <property type="match status" value="1"/>
</dbReference>
<feature type="transmembrane region" description="Helical" evidence="1">
    <location>
        <begin position="200"/>
        <end position="221"/>
    </location>
</feature>
<evidence type="ECO:0000313" key="2">
    <source>
        <dbReference type="EMBL" id="MBK6266797.1"/>
    </source>
</evidence>
<protein>
    <submittedName>
        <fullName evidence="2">Succinate dehydrogenase cytochrome b subunit</fullName>
    </submittedName>
</protein>
<dbReference type="RefSeq" id="WP_201432482.1">
    <property type="nucleotide sequence ID" value="NZ_JAEQBW010000011.1"/>
</dbReference>
<feature type="transmembrane region" description="Helical" evidence="1">
    <location>
        <begin position="110"/>
        <end position="129"/>
    </location>
</feature>
<evidence type="ECO:0000313" key="3">
    <source>
        <dbReference type="Proteomes" id="UP000611723"/>
    </source>
</evidence>
<accession>A0A934X1M5</accession>
<name>A0A934X1M5_9BACT</name>
<dbReference type="AlphaFoldDB" id="A0A934X1M5"/>
<dbReference type="GO" id="GO:0016020">
    <property type="term" value="C:membrane"/>
    <property type="evidence" value="ECO:0007669"/>
    <property type="project" value="InterPro"/>
</dbReference>
<dbReference type="Gene3D" id="1.20.1300.10">
    <property type="entry name" value="Fumarate reductase/succinate dehydrogenase, transmembrane subunit"/>
    <property type="match status" value="1"/>
</dbReference>
<sequence>MSWLADTLTSSIGRKLIMSLTGLFLIVFLVVHLSGNFQLLANDGGESFNAYTKFMTTNPLIATISYGLYFFILLHIIMSIVLYRRNRSARPITYKKYDGSANSSWASRNMGILGTVILIFLVIHLRNFWYEMKFGSLPLDEFGNKDLYLIVSQAFSDVWYVALYVVCMIGLAFHLSHGFASAFASLGVSHNKYTPFIKKFGIAFAIIIPLGFAAIPVIMFINSLG</sequence>
<comment type="caution">
    <text evidence="2">The sequence shown here is derived from an EMBL/GenBank/DDBJ whole genome shotgun (WGS) entry which is preliminary data.</text>
</comment>
<dbReference type="InterPro" id="IPR011138">
    <property type="entry name" value="Cytochrome_b-558"/>
</dbReference>
<keyword evidence="1" id="KW-1133">Transmembrane helix</keyword>
<evidence type="ECO:0000256" key="1">
    <source>
        <dbReference type="SAM" id="Phobius"/>
    </source>
</evidence>
<keyword evidence="3" id="KW-1185">Reference proteome</keyword>
<dbReference type="CDD" id="cd03498">
    <property type="entry name" value="SQR_TypeB_2_TM"/>
    <property type="match status" value="1"/>
</dbReference>
<feature type="transmembrane region" description="Helical" evidence="1">
    <location>
        <begin position="60"/>
        <end position="83"/>
    </location>
</feature>
<feature type="transmembrane region" description="Helical" evidence="1">
    <location>
        <begin position="158"/>
        <end position="188"/>
    </location>
</feature>
<proteinExistence type="predicted"/>
<keyword evidence="1" id="KW-0812">Transmembrane</keyword>
<dbReference type="SUPFAM" id="SSF81343">
    <property type="entry name" value="Fumarate reductase respiratory complex transmembrane subunits"/>
    <property type="match status" value="1"/>
</dbReference>